<reference evidence="2" key="1">
    <citation type="submission" date="2020-08" db="EMBL/GenBank/DDBJ databases">
        <title>Genome sequencing and assembly of the red palm weevil Rhynchophorus ferrugineus.</title>
        <authorList>
            <person name="Dias G.B."/>
            <person name="Bergman C.M."/>
            <person name="Manee M."/>
        </authorList>
    </citation>
    <scope>NUCLEOTIDE SEQUENCE</scope>
    <source>
        <strain evidence="2">AA-2017</strain>
        <tissue evidence="2">Whole larva</tissue>
    </source>
</reference>
<evidence type="ECO:0000256" key="1">
    <source>
        <dbReference type="SAM" id="MobiDB-lite"/>
    </source>
</evidence>
<proteinExistence type="predicted"/>
<feature type="compositionally biased region" description="Basic and acidic residues" evidence="1">
    <location>
        <begin position="12"/>
        <end position="24"/>
    </location>
</feature>
<feature type="region of interest" description="Disordered" evidence="1">
    <location>
        <begin position="1"/>
        <end position="83"/>
    </location>
</feature>
<organism evidence="2 3">
    <name type="scientific">Rhynchophorus ferrugineus</name>
    <name type="common">Red palm weevil</name>
    <name type="synonym">Curculio ferrugineus</name>
    <dbReference type="NCBI Taxonomy" id="354439"/>
    <lineage>
        <taxon>Eukaryota</taxon>
        <taxon>Metazoa</taxon>
        <taxon>Ecdysozoa</taxon>
        <taxon>Arthropoda</taxon>
        <taxon>Hexapoda</taxon>
        <taxon>Insecta</taxon>
        <taxon>Pterygota</taxon>
        <taxon>Neoptera</taxon>
        <taxon>Endopterygota</taxon>
        <taxon>Coleoptera</taxon>
        <taxon>Polyphaga</taxon>
        <taxon>Cucujiformia</taxon>
        <taxon>Curculionidae</taxon>
        <taxon>Dryophthorinae</taxon>
        <taxon>Rhynchophorus</taxon>
    </lineage>
</organism>
<dbReference type="Proteomes" id="UP000625711">
    <property type="component" value="Unassembled WGS sequence"/>
</dbReference>
<comment type="caution">
    <text evidence="2">The sequence shown here is derived from an EMBL/GenBank/DDBJ whole genome shotgun (WGS) entry which is preliminary data.</text>
</comment>
<sequence length="128" mass="14412">MAASRAATRSLVCERDTVRTEIRTRARGKKRPVGGEDGEDKAREETSSDLGSVSRQHRARRSFWSSTEGATKKKRPLCGARPRTSKRNTDLFEIYVAVGKPARPLTIKNFFRLLGIIWGPRILDNISQ</sequence>
<evidence type="ECO:0000313" key="3">
    <source>
        <dbReference type="Proteomes" id="UP000625711"/>
    </source>
</evidence>
<gene>
    <name evidence="2" type="ORF">GWI33_016346</name>
</gene>
<name>A0A834I1G3_RHYFE</name>
<keyword evidence="3" id="KW-1185">Reference proteome</keyword>
<accession>A0A834I1G3</accession>
<evidence type="ECO:0000313" key="2">
    <source>
        <dbReference type="EMBL" id="KAF7270712.1"/>
    </source>
</evidence>
<dbReference type="AlphaFoldDB" id="A0A834I1G3"/>
<dbReference type="EMBL" id="JAACXV010014067">
    <property type="protein sequence ID" value="KAF7270712.1"/>
    <property type="molecule type" value="Genomic_DNA"/>
</dbReference>
<protein>
    <submittedName>
        <fullName evidence="2">Uncharacterized protein</fullName>
    </submittedName>
</protein>